<dbReference type="InterPro" id="IPR048286">
    <property type="entry name" value="Integrin_alpha_Ig-like_3"/>
</dbReference>
<evidence type="ECO:0000256" key="3">
    <source>
        <dbReference type="ARBA" id="ARBA00023136"/>
    </source>
</evidence>
<feature type="domain" description="Integrin alpha third immunoglobulin-like" evidence="6">
    <location>
        <begin position="2"/>
        <end position="61"/>
    </location>
</feature>
<evidence type="ECO:0000256" key="2">
    <source>
        <dbReference type="ARBA" id="ARBA00023037"/>
    </source>
</evidence>
<keyword evidence="5" id="KW-1133">Transmembrane helix</keyword>
<reference evidence="7 8" key="1">
    <citation type="submission" date="2023-09" db="EMBL/GenBank/DDBJ databases">
        <authorList>
            <person name="Wang M."/>
        </authorList>
    </citation>
    <scope>NUCLEOTIDE SEQUENCE [LARGE SCALE GENOMIC DNA]</scope>
    <source>
        <strain evidence="7">GT-2023</strain>
        <tissue evidence="7">Liver</tissue>
    </source>
</reference>
<sequence>MDSNAVIGLRAYLWNSTFLEDYAKLNYIDIIVKASLEFKTSATNIQLKNEPAQVRVTVFPERKVAQYGGMPWWVILVAILLGLLLLGLLVFLLWKCGFFGKSGKEPEKERLTSDA</sequence>
<comment type="subcellular location">
    <subcellularLocation>
        <location evidence="1">Membrane</location>
        <topology evidence="1">Single-pass type I membrane protein</topology>
    </subcellularLocation>
</comment>
<dbReference type="PANTHER" id="PTHR23220">
    <property type="entry name" value="INTEGRIN ALPHA"/>
    <property type="match status" value="1"/>
</dbReference>
<evidence type="ECO:0000256" key="4">
    <source>
        <dbReference type="ARBA" id="ARBA00023180"/>
    </source>
</evidence>
<evidence type="ECO:0000313" key="7">
    <source>
        <dbReference type="EMBL" id="KAL1282267.1"/>
    </source>
</evidence>
<keyword evidence="3 5" id="KW-0472">Membrane</keyword>
<keyword evidence="2" id="KW-0401">Integrin</keyword>
<evidence type="ECO:0000256" key="1">
    <source>
        <dbReference type="ARBA" id="ARBA00004479"/>
    </source>
</evidence>
<evidence type="ECO:0000256" key="5">
    <source>
        <dbReference type="SAM" id="Phobius"/>
    </source>
</evidence>
<evidence type="ECO:0000313" key="8">
    <source>
        <dbReference type="Proteomes" id="UP001558613"/>
    </source>
</evidence>
<evidence type="ECO:0000259" key="6">
    <source>
        <dbReference type="Pfam" id="PF20806"/>
    </source>
</evidence>
<dbReference type="PANTHER" id="PTHR23220:SF9">
    <property type="entry name" value="INTEGRIN ALPHA-6"/>
    <property type="match status" value="1"/>
</dbReference>
<comment type="caution">
    <text evidence="7">The sequence shown here is derived from an EMBL/GenBank/DDBJ whole genome shotgun (WGS) entry which is preliminary data.</text>
</comment>
<protein>
    <recommendedName>
        <fullName evidence="6">Integrin alpha third immunoglobulin-like domain-containing protein</fullName>
    </recommendedName>
</protein>
<dbReference type="Proteomes" id="UP001558613">
    <property type="component" value="Unassembled WGS sequence"/>
</dbReference>
<proteinExistence type="predicted"/>
<dbReference type="Pfam" id="PF20806">
    <property type="entry name" value="Integrin_A_Ig_3"/>
    <property type="match status" value="1"/>
</dbReference>
<dbReference type="EMBL" id="JAYMGO010000001">
    <property type="protein sequence ID" value="KAL1282267.1"/>
    <property type="molecule type" value="Genomic_DNA"/>
</dbReference>
<keyword evidence="4" id="KW-0325">Glycoprotein</keyword>
<gene>
    <name evidence="7" type="ORF">QQF64_001070</name>
</gene>
<organism evidence="7 8">
    <name type="scientific">Cirrhinus molitorella</name>
    <name type="common">mud carp</name>
    <dbReference type="NCBI Taxonomy" id="172907"/>
    <lineage>
        <taxon>Eukaryota</taxon>
        <taxon>Metazoa</taxon>
        <taxon>Chordata</taxon>
        <taxon>Craniata</taxon>
        <taxon>Vertebrata</taxon>
        <taxon>Euteleostomi</taxon>
        <taxon>Actinopterygii</taxon>
        <taxon>Neopterygii</taxon>
        <taxon>Teleostei</taxon>
        <taxon>Ostariophysi</taxon>
        <taxon>Cypriniformes</taxon>
        <taxon>Cyprinidae</taxon>
        <taxon>Labeoninae</taxon>
        <taxon>Labeonini</taxon>
        <taxon>Cirrhinus</taxon>
    </lineage>
</organism>
<name>A0ABR3NZK4_9TELE</name>
<keyword evidence="5" id="KW-0812">Transmembrane</keyword>
<dbReference type="Gene3D" id="1.20.5.930">
    <property type="entry name" value="Bicelle-embedded integrin alpha(iib) transmembrane segment"/>
    <property type="match status" value="1"/>
</dbReference>
<feature type="transmembrane region" description="Helical" evidence="5">
    <location>
        <begin position="72"/>
        <end position="94"/>
    </location>
</feature>
<accession>A0ABR3NZK4</accession>
<dbReference type="InterPro" id="IPR032695">
    <property type="entry name" value="Integrin_dom_sf"/>
</dbReference>
<dbReference type="Gene3D" id="2.60.40.1530">
    <property type="entry name" value="ntegrin, alpha v. Chain A, domain 4"/>
    <property type="match status" value="1"/>
</dbReference>
<dbReference type="SUPFAM" id="SSF69179">
    <property type="entry name" value="Integrin domains"/>
    <property type="match status" value="1"/>
</dbReference>
<keyword evidence="8" id="KW-1185">Reference proteome</keyword>